<dbReference type="Proteomes" id="UP000326687">
    <property type="component" value="Unassembled WGS sequence"/>
</dbReference>
<comment type="caution">
    <text evidence="1">The sequence shown here is derived from an EMBL/GenBank/DDBJ whole genome shotgun (WGS) entry which is preliminary data.</text>
</comment>
<evidence type="ECO:0000313" key="1">
    <source>
        <dbReference type="EMBL" id="KAB0303615.1"/>
    </source>
</evidence>
<gene>
    <name evidence="1" type="ORF">F2Z80_06515</name>
</gene>
<name>A0A5N3SBU6_9VIBR</name>
<sequence>MDRRAKFHRDLFGQTTWETVNIEQLVADEILTHFYAKANPIALLRNQPNHQHHPAYLFNLLALQSPIICYSFRRHYRYLAGSFTVEKLRDAIAKNELPSDKEIPVFVLNKKPNSELRKQIIQFDLTNNLIDKCFISDTKKISFLLRNWFQKDEGKRSIFQSQEWLSLYPNLNTVEKTAAYLSISKKDF</sequence>
<organism evidence="1 2">
    <name type="scientific">Vibrio fortis</name>
    <dbReference type="NCBI Taxonomy" id="212667"/>
    <lineage>
        <taxon>Bacteria</taxon>
        <taxon>Pseudomonadati</taxon>
        <taxon>Pseudomonadota</taxon>
        <taxon>Gammaproteobacteria</taxon>
        <taxon>Vibrionales</taxon>
        <taxon>Vibrionaceae</taxon>
        <taxon>Vibrio</taxon>
    </lineage>
</organism>
<dbReference type="EMBL" id="VXDD01000001">
    <property type="protein sequence ID" value="KAB0303615.1"/>
    <property type="molecule type" value="Genomic_DNA"/>
</dbReference>
<proteinExistence type="predicted"/>
<protein>
    <submittedName>
        <fullName evidence="1">Uncharacterized protein</fullName>
    </submittedName>
</protein>
<evidence type="ECO:0000313" key="2">
    <source>
        <dbReference type="Proteomes" id="UP000326687"/>
    </source>
</evidence>
<accession>A0A5N3SBU6</accession>
<dbReference type="RefSeq" id="WP_150894531.1">
    <property type="nucleotide sequence ID" value="NZ_VXDD01000001.1"/>
</dbReference>
<reference evidence="1 2" key="1">
    <citation type="submission" date="2019-09" db="EMBL/GenBank/DDBJ databases">
        <title>Vibrio Fortis S7-72.</title>
        <authorList>
            <person name="Das S.K."/>
        </authorList>
    </citation>
    <scope>NUCLEOTIDE SEQUENCE [LARGE SCALE GENOMIC DNA]</scope>
    <source>
        <strain evidence="1 2">S7-72</strain>
    </source>
</reference>
<dbReference type="AlphaFoldDB" id="A0A5N3SBU6"/>